<dbReference type="Proteomes" id="UP001281410">
    <property type="component" value="Unassembled WGS sequence"/>
</dbReference>
<proteinExistence type="predicted"/>
<comment type="caution">
    <text evidence="1">The sequence shown here is derived from an EMBL/GenBank/DDBJ whole genome shotgun (WGS) entry which is preliminary data.</text>
</comment>
<dbReference type="EMBL" id="JANJYJ010000007">
    <property type="protein sequence ID" value="KAK3200698.1"/>
    <property type="molecule type" value="Genomic_DNA"/>
</dbReference>
<accession>A0AAE0A4M6</accession>
<evidence type="ECO:0000313" key="2">
    <source>
        <dbReference type="Proteomes" id="UP001281410"/>
    </source>
</evidence>
<name>A0AAE0A4M6_9ROSI</name>
<organism evidence="1 2">
    <name type="scientific">Dipteronia sinensis</name>
    <dbReference type="NCBI Taxonomy" id="43782"/>
    <lineage>
        <taxon>Eukaryota</taxon>
        <taxon>Viridiplantae</taxon>
        <taxon>Streptophyta</taxon>
        <taxon>Embryophyta</taxon>
        <taxon>Tracheophyta</taxon>
        <taxon>Spermatophyta</taxon>
        <taxon>Magnoliopsida</taxon>
        <taxon>eudicotyledons</taxon>
        <taxon>Gunneridae</taxon>
        <taxon>Pentapetalae</taxon>
        <taxon>rosids</taxon>
        <taxon>malvids</taxon>
        <taxon>Sapindales</taxon>
        <taxon>Sapindaceae</taxon>
        <taxon>Hippocastanoideae</taxon>
        <taxon>Acereae</taxon>
        <taxon>Dipteronia</taxon>
    </lineage>
</organism>
<protein>
    <submittedName>
        <fullName evidence="1">Uncharacterized protein</fullName>
    </submittedName>
</protein>
<gene>
    <name evidence="1" type="ORF">Dsin_024113</name>
</gene>
<keyword evidence="2" id="KW-1185">Reference proteome</keyword>
<reference evidence="1" key="1">
    <citation type="journal article" date="2023" name="Plant J.">
        <title>Genome sequences and population genomics provide insights into the demographic history, inbreeding, and mutation load of two 'living fossil' tree species of Dipteronia.</title>
        <authorList>
            <person name="Feng Y."/>
            <person name="Comes H.P."/>
            <person name="Chen J."/>
            <person name="Zhu S."/>
            <person name="Lu R."/>
            <person name="Zhang X."/>
            <person name="Li P."/>
            <person name="Qiu J."/>
            <person name="Olsen K.M."/>
            <person name="Qiu Y."/>
        </authorList>
    </citation>
    <scope>NUCLEOTIDE SEQUENCE</scope>
    <source>
        <strain evidence="1">NBL</strain>
    </source>
</reference>
<dbReference type="AlphaFoldDB" id="A0AAE0A4M6"/>
<sequence length="115" mass="12961">MKEVGRVSAESDINITGNEMESTVFEVKKNKSGANQMEIRNSDCFEVQNEVFDGRNDGFEDETDHTVENVVRVDGHVELFKSLLSEFDDFVANEKMNVGISRALSYGFEVGDMVR</sequence>
<evidence type="ECO:0000313" key="1">
    <source>
        <dbReference type="EMBL" id="KAK3200698.1"/>
    </source>
</evidence>